<dbReference type="EMBL" id="LPUX01000064">
    <property type="protein sequence ID" value="OAP36429.1"/>
    <property type="molecule type" value="Genomic_DNA"/>
</dbReference>
<sequence length="254" mass="28095">MERPQRTVRIDDVGAPDKGGRAVTFDPVEGPQTPLARVQPVDDGDEGACFLQHPLDLARLDVEMLRQERVANARDCGTLLRARGLHGDVALRIEPFRAVVEVRRADTKEPLVDKDHLGMDRHLLLGTVRCRDHRIGDEQPAIAVRLLQLADEAVAIAPHHDFFEKPMRTAGGDHHDLRPVGLLQPLAQKPADPMRGKILVLDIDVAPGAPQCVERQPQRLLSPPSLAESRLGAGDGDPAIRQDRFYVGRPCDRR</sequence>
<evidence type="ECO:0000256" key="1">
    <source>
        <dbReference type="SAM" id="MobiDB-lite"/>
    </source>
</evidence>
<feature type="compositionally biased region" description="Basic and acidic residues" evidence="1">
    <location>
        <begin position="1"/>
        <end position="12"/>
    </location>
</feature>
<keyword evidence="3" id="KW-1185">Reference proteome</keyword>
<reference evidence="2 3" key="1">
    <citation type="journal article" date="2016" name="Int. J. Syst. Evol. Microbiol.">
        <title>Ensifer glycinis sp. nov., an novel rhizobial species associated with Glycine spp.</title>
        <authorList>
            <person name="Yan H."/>
            <person name="Yan J."/>
            <person name="Sui X.H."/>
            <person name="Wang E.T."/>
            <person name="Chen W.X."/>
            <person name="Zhang X.X."/>
            <person name="Chen W.F."/>
        </authorList>
    </citation>
    <scope>NUCLEOTIDE SEQUENCE [LARGE SCALE GENOMIC DNA]</scope>
    <source>
        <strain evidence="2 3">CCBAU 23380</strain>
    </source>
</reference>
<evidence type="ECO:0000313" key="2">
    <source>
        <dbReference type="EMBL" id="OAP36429.1"/>
    </source>
</evidence>
<proteinExistence type="predicted"/>
<name>A0A178XMF6_9HYPH</name>
<dbReference type="Proteomes" id="UP000094025">
    <property type="component" value="Unassembled WGS sequence"/>
</dbReference>
<protein>
    <submittedName>
        <fullName evidence="2">Uncharacterized protein</fullName>
    </submittedName>
</protein>
<organism evidence="2 3">
    <name type="scientific">Sinorhizobium glycinis</name>
    <dbReference type="NCBI Taxonomy" id="1472378"/>
    <lineage>
        <taxon>Bacteria</taxon>
        <taxon>Pseudomonadati</taxon>
        <taxon>Pseudomonadota</taxon>
        <taxon>Alphaproteobacteria</taxon>
        <taxon>Hyphomicrobiales</taxon>
        <taxon>Rhizobiaceae</taxon>
        <taxon>Sinorhizobium/Ensifer group</taxon>
        <taxon>Sinorhizobium</taxon>
    </lineage>
</organism>
<feature type="region of interest" description="Disordered" evidence="1">
    <location>
        <begin position="1"/>
        <end position="23"/>
    </location>
</feature>
<comment type="caution">
    <text evidence="2">The sequence shown here is derived from an EMBL/GenBank/DDBJ whole genome shotgun (WGS) entry which is preliminary data.</text>
</comment>
<feature type="region of interest" description="Disordered" evidence="1">
    <location>
        <begin position="214"/>
        <end position="240"/>
    </location>
</feature>
<accession>A0A178XMF6</accession>
<evidence type="ECO:0000313" key="3">
    <source>
        <dbReference type="Proteomes" id="UP000094025"/>
    </source>
</evidence>
<gene>
    <name evidence="2" type="ORF">AU381_18130</name>
</gene>
<dbReference type="AlphaFoldDB" id="A0A178XMF6"/>